<dbReference type="PANTHER" id="PTHR39210:SF1">
    <property type="entry name" value="HEPARIN-SULFATE LYASE"/>
    <property type="match status" value="1"/>
</dbReference>
<dbReference type="InterPro" id="IPR012480">
    <property type="entry name" value="Hepar_II_III_C"/>
</dbReference>
<dbReference type="GO" id="GO:0016829">
    <property type="term" value="F:lyase activity"/>
    <property type="evidence" value="ECO:0007669"/>
    <property type="project" value="UniProtKB-KW"/>
</dbReference>
<dbReference type="Proteomes" id="UP000622707">
    <property type="component" value="Unassembled WGS sequence"/>
</dbReference>
<dbReference type="InterPro" id="IPR008929">
    <property type="entry name" value="Chondroitin_lyas"/>
</dbReference>
<dbReference type="EMBL" id="JAEQND010000001">
    <property type="protein sequence ID" value="MBL0423492.1"/>
    <property type="molecule type" value="Genomic_DNA"/>
</dbReference>
<dbReference type="SUPFAM" id="SSF48230">
    <property type="entry name" value="Chondroitin AC/alginate lyase"/>
    <property type="match status" value="1"/>
</dbReference>
<dbReference type="Gene3D" id="1.50.10.100">
    <property type="entry name" value="Chondroitin AC/alginate lyase"/>
    <property type="match status" value="1"/>
</dbReference>
<evidence type="ECO:0000256" key="4">
    <source>
        <dbReference type="ARBA" id="ARBA00023239"/>
    </source>
</evidence>
<feature type="compositionally biased region" description="Basic and acidic residues" evidence="5">
    <location>
        <begin position="433"/>
        <end position="445"/>
    </location>
</feature>
<evidence type="ECO:0000256" key="5">
    <source>
        <dbReference type="SAM" id="MobiDB-lite"/>
    </source>
</evidence>
<evidence type="ECO:0000256" key="2">
    <source>
        <dbReference type="ARBA" id="ARBA00022729"/>
    </source>
</evidence>
<dbReference type="Pfam" id="PF16889">
    <property type="entry name" value="Hepar_II_III_N"/>
    <property type="match status" value="1"/>
</dbReference>
<evidence type="ECO:0000259" key="7">
    <source>
        <dbReference type="Pfam" id="PF16889"/>
    </source>
</evidence>
<evidence type="ECO:0000256" key="1">
    <source>
        <dbReference type="ARBA" id="ARBA00004418"/>
    </source>
</evidence>
<dbReference type="Pfam" id="PF07940">
    <property type="entry name" value="Hepar_II_III_C"/>
    <property type="match status" value="1"/>
</dbReference>
<feature type="domain" description="Heparin-sulfate lyase N-terminal" evidence="7">
    <location>
        <begin position="61"/>
        <end position="303"/>
    </location>
</feature>
<keyword evidence="9" id="KW-1185">Reference proteome</keyword>
<feature type="region of interest" description="Disordered" evidence="5">
    <location>
        <begin position="433"/>
        <end position="456"/>
    </location>
</feature>
<comment type="caution">
    <text evidence="8">The sequence shown here is derived from an EMBL/GenBank/DDBJ whole genome shotgun (WGS) entry which is preliminary data.</text>
</comment>
<accession>A0ABS1JGY8</accession>
<reference evidence="8 9" key="1">
    <citation type="journal article" date="2017" name="Int. J. Syst. Evol. Microbiol.">
        <title>Ramlibacter alkalitolerans sp. nov., alkali-tolerant bacterium isolated from soil of ginseng.</title>
        <authorList>
            <person name="Lee D.H."/>
            <person name="Cha C.J."/>
        </authorList>
    </citation>
    <scope>NUCLEOTIDE SEQUENCE [LARGE SCALE GENOMIC DNA]</scope>
    <source>
        <strain evidence="8 9">KACC 19305</strain>
    </source>
</reference>
<comment type="subcellular location">
    <subcellularLocation>
        <location evidence="1">Periplasm</location>
    </subcellularLocation>
</comment>
<feature type="domain" description="Heparinase II/III-like C-terminal" evidence="6">
    <location>
        <begin position="335"/>
        <end position="584"/>
    </location>
</feature>
<proteinExistence type="predicted"/>
<dbReference type="InterPro" id="IPR031680">
    <property type="entry name" value="Hepar_II_III_N"/>
</dbReference>
<keyword evidence="2" id="KW-0732">Signal</keyword>
<keyword evidence="4 8" id="KW-0456">Lyase</keyword>
<evidence type="ECO:0000313" key="8">
    <source>
        <dbReference type="EMBL" id="MBL0423492.1"/>
    </source>
</evidence>
<name>A0ABS1JGY8_9BURK</name>
<dbReference type="PANTHER" id="PTHR39210">
    <property type="entry name" value="HEPARIN-SULFATE LYASE"/>
    <property type="match status" value="1"/>
</dbReference>
<dbReference type="Gene3D" id="2.70.98.70">
    <property type="match status" value="1"/>
</dbReference>
<gene>
    <name evidence="8" type="ORF">JI746_00090</name>
</gene>
<evidence type="ECO:0000256" key="3">
    <source>
        <dbReference type="ARBA" id="ARBA00022764"/>
    </source>
</evidence>
<sequence length="687" mass="75702">MSTTLLSRAPATANTPVDALLRAPWNRLDDAALLAHFRGDRGIRFTPVVDAQECRPEKLAGVMARRFEFNGETHRLPDPIDWLTNPSPDVEWHILLHKFYYAVGLGLAWQDRGDREALRHWVTLVDGWMRVTPPGFIAADVTGRRVQNWIYSLHALVLDAARPAPLDPAFFRRLLHSLHAQVEHLCAHLTPKRNHRTLELLAIFLAGVVFPEFERAAAWRELALAETLANVQADLMADGVHCELSTDYHHLAVRNWLQVRHLAADNGHPVPAALDRALEAALVFSLHVHQPSGAAPSFSDGDVRGFLPLLAQGAALFGREDMRFVASGGREGTPPQARVAHFPASGYHVVRSDWAGSDAQHLVFDCGPLGEGNHGHFDALSFELAAFGEPLVVDPGRYTYSEATTPEDPCNWRVHFRGTAAHNTVCVDGRNQTRYEPRPIKDGTRHGPGQVRHRIAGPAPDTRLLEACSGERLDLLHGRCASQAYDAVHERCIVFVDRGYWIVADWLEATEEHQYALKFQLAARAHDLAALRADDGCVRLASPGLVAAQARRPGHRAELQAGWVSKDYGHKQPAPALVTTAHARSAAFDTVLLPCRDAAPDLRVADLAVRGASGAAATALRIVIGERQDGWFHAHGATEAHWQIGDWQFSGRWLHWRSDPEGRLLRAVSHAGATLRTPNGPVEVLCA</sequence>
<protein>
    <submittedName>
        <fullName evidence="8">Alginate lyase family protein</fullName>
    </submittedName>
</protein>
<dbReference type="RefSeq" id="WP_201686746.1">
    <property type="nucleotide sequence ID" value="NZ_JAEQND010000001.1"/>
</dbReference>
<evidence type="ECO:0000259" key="6">
    <source>
        <dbReference type="Pfam" id="PF07940"/>
    </source>
</evidence>
<keyword evidence="3" id="KW-0574">Periplasm</keyword>
<evidence type="ECO:0000313" key="9">
    <source>
        <dbReference type="Proteomes" id="UP000622707"/>
    </source>
</evidence>
<organism evidence="8 9">
    <name type="scientific">Ramlibacter alkalitolerans</name>
    <dbReference type="NCBI Taxonomy" id="2039631"/>
    <lineage>
        <taxon>Bacteria</taxon>
        <taxon>Pseudomonadati</taxon>
        <taxon>Pseudomonadota</taxon>
        <taxon>Betaproteobacteria</taxon>
        <taxon>Burkholderiales</taxon>
        <taxon>Comamonadaceae</taxon>
        <taxon>Ramlibacter</taxon>
    </lineage>
</organism>